<organism evidence="1 2">
    <name type="scientific">Aspergillus pseudotamarii</name>
    <dbReference type="NCBI Taxonomy" id="132259"/>
    <lineage>
        <taxon>Eukaryota</taxon>
        <taxon>Fungi</taxon>
        <taxon>Dikarya</taxon>
        <taxon>Ascomycota</taxon>
        <taxon>Pezizomycotina</taxon>
        <taxon>Eurotiomycetes</taxon>
        <taxon>Eurotiomycetidae</taxon>
        <taxon>Eurotiales</taxon>
        <taxon>Aspergillaceae</taxon>
        <taxon>Aspergillus</taxon>
        <taxon>Aspergillus subgen. Circumdati</taxon>
    </lineage>
</organism>
<name>A0A5N6SG44_ASPPS</name>
<proteinExistence type="predicted"/>
<evidence type="ECO:0000313" key="2">
    <source>
        <dbReference type="Proteomes" id="UP000325672"/>
    </source>
</evidence>
<sequence length="55" mass="6193">MSGLIHLPTHLERYNQNSHYLTYSTCSTIRLSAFVLTFPIFSPHGLRARCALTGV</sequence>
<dbReference type="Proteomes" id="UP000325672">
    <property type="component" value="Unassembled WGS sequence"/>
</dbReference>
<dbReference type="GeneID" id="43639854"/>
<dbReference type="RefSeq" id="XP_031909779.1">
    <property type="nucleotide sequence ID" value="XM_032055644.1"/>
</dbReference>
<dbReference type="EMBL" id="ML743613">
    <property type="protein sequence ID" value="KAE8133716.1"/>
    <property type="molecule type" value="Genomic_DNA"/>
</dbReference>
<dbReference type="AlphaFoldDB" id="A0A5N6SG44"/>
<evidence type="ECO:0000313" key="1">
    <source>
        <dbReference type="EMBL" id="KAE8133716.1"/>
    </source>
</evidence>
<accession>A0A5N6SG44</accession>
<dbReference type="OrthoDB" id="4505272at2759"/>
<keyword evidence="2" id="KW-1185">Reference proteome</keyword>
<protein>
    <submittedName>
        <fullName evidence="1">Uncharacterized protein</fullName>
    </submittedName>
</protein>
<gene>
    <name evidence="1" type="ORF">BDV38DRAFT_257741</name>
</gene>
<reference evidence="1 2" key="1">
    <citation type="submission" date="2019-04" db="EMBL/GenBank/DDBJ databases">
        <title>Friends and foes A comparative genomics study of 23 Aspergillus species from section Flavi.</title>
        <authorList>
            <consortium name="DOE Joint Genome Institute"/>
            <person name="Kjaerbolling I."/>
            <person name="Vesth T."/>
            <person name="Frisvad J.C."/>
            <person name="Nybo J.L."/>
            <person name="Theobald S."/>
            <person name="Kildgaard S."/>
            <person name="Isbrandt T."/>
            <person name="Kuo A."/>
            <person name="Sato A."/>
            <person name="Lyhne E.K."/>
            <person name="Kogle M.E."/>
            <person name="Wiebenga A."/>
            <person name="Kun R.S."/>
            <person name="Lubbers R.J."/>
            <person name="Makela M.R."/>
            <person name="Barry K."/>
            <person name="Chovatia M."/>
            <person name="Clum A."/>
            <person name="Daum C."/>
            <person name="Haridas S."/>
            <person name="He G."/>
            <person name="LaButti K."/>
            <person name="Lipzen A."/>
            <person name="Mondo S."/>
            <person name="Riley R."/>
            <person name="Salamov A."/>
            <person name="Simmons B.A."/>
            <person name="Magnuson J.K."/>
            <person name="Henrissat B."/>
            <person name="Mortensen U.H."/>
            <person name="Larsen T.O."/>
            <person name="Devries R.P."/>
            <person name="Grigoriev I.V."/>
            <person name="Machida M."/>
            <person name="Baker S.E."/>
            <person name="Andersen M.R."/>
        </authorList>
    </citation>
    <scope>NUCLEOTIDE SEQUENCE [LARGE SCALE GENOMIC DNA]</scope>
    <source>
        <strain evidence="1 2">CBS 117625</strain>
    </source>
</reference>